<comment type="similarity">
    <text evidence="1">Belongs to the Gfo/Idh/MocA family.</text>
</comment>
<dbReference type="Gene3D" id="3.30.360.10">
    <property type="entry name" value="Dihydrodipicolinate Reductase, domain 2"/>
    <property type="match status" value="1"/>
</dbReference>
<feature type="domain" description="Gfo/Idh/MocA-like oxidoreductase N-terminal" evidence="4">
    <location>
        <begin position="7"/>
        <end position="122"/>
    </location>
</feature>
<name>A0A1T5KDU7_9MICO</name>
<dbReference type="InterPro" id="IPR050984">
    <property type="entry name" value="Gfo/Idh/MocA_domain"/>
</dbReference>
<dbReference type="SUPFAM" id="SSF55347">
    <property type="entry name" value="Glyceraldehyde-3-phosphate dehydrogenase-like, C-terminal domain"/>
    <property type="match status" value="1"/>
</dbReference>
<keyword evidence="7" id="KW-1185">Reference proteome</keyword>
<dbReference type="Proteomes" id="UP000190857">
    <property type="component" value="Unassembled WGS sequence"/>
</dbReference>
<proteinExistence type="inferred from homology"/>
<dbReference type="OrthoDB" id="9815825at2"/>
<evidence type="ECO:0000256" key="3">
    <source>
        <dbReference type="ARBA" id="ARBA00023027"/>
    </source>
</evidence>
<evidence type="ECO:0000259" key="4">
    <source>
        <dbReference type="Pfam" id="PF01408"/>
    </source>
</evidence>
<evidence type="ECO:0000256" key="2">
    <source>
        <dbReference type="ARBA" id="ARBA00023002"/>
    </source>
</evidence>
<dbReference type="GO" id="GO:0016491">
    <property type="term" value="F:oxidoreductase activity"/>
    <property type="evidence" value="ECO:0007669"/>
    <property type="project" value="UniProtKB-KW"/>
</dbReference>
<gene>
    <name evidence="6" type="ORF">SAMN06309945_2147</name>
</gene>
<evidence type="ECO:0000313" key="6">
    <source>
        <dbReference type="EMBL" id="SKC61922.1"/>
    </source>
</evidence>
<dbReference type="EMBL" id="FUZP01000002">
    <property type="protein sequence ID" value="SKC61922.1"/>
    <property type="molecule type" value="Genomic_DNA"/>
</dbReference>
<evidence type="ECO:0000313" key="7">
    <source>
        <dbReference type="Proteomes" id="UP000190857"/>
    </source>
</evidence>
<sequence>MTKDGTLRWGILGPGGIAHAFTADLIQNGLIVQAVGSRQLIKAQEFADEFDIATAHGSYEDLVADPDVDVIYIATPHPFHAENALLALNAGKHVLVEKPFTLNQAEAERVVARATELGLVVLEAMWTRFLPHMVRLREILAEGLLGDLVGVVADHTQSLPQNPEHRINNLELGGGALLDLGIYPISFTVDVLGLPDTIQASAAFAETGADSTVATVFGYDGGRTATSFSTSTAKGTNVASVLGTRGRIDLDAVWYSPTTFRRYDADGELQETYTSTVVGRGMHYQALELERLVAEEHLTGDILPTSESIAIMGVLDAIRRQIGLVYPGERDTAV</sequence>
<dbReference type="InterPro" id="IPR055170">
    <property type="entry name" value="GFO_IDH_MocA-like_dom"/>
</dbReference>
<protein>
    <submittedName>
        <fullName evidence="6">Predicted dehydrogenase</fullName>
    </submittedName>
</protein>
<dbReference type="PANTHER" id="PTHR22604:SF105">
    <property type="entry name" value="TRANS-1,2-DIHYDROBENZENE-1,2-DIOL DEHYDROGENASE"/>
    <property type="match status" value="1"/>
</dbReference>
<feature type="domain" description="GFO/IDH/MocA-like oxidoreductase" evidence="5">
    <location>
        <begin position="134"/>
        <end position="248"/>
    </location>
</feature>
<accession>A0A1T5KDU7</accession>
<organism evidence="6 7">
    <name type="scientific">Okibacterium fritillariae</name>
    <dbReference type="NCBI Taxonomy" id="123320"/>
    <lineage>
        <taxon>Bacteria</taxon>
        <taxon>Bacillati</taxon>
        <taxon>Actinomycetota</taxon>
        <taxon>Actinomycetes</taxon>
        <taxon>Micrococcales</taxon>
        <taxon>Microbacteriaceae</taxon>
        <taxon>Okibacterium</taxon>
    </lineage>
</organism>
<dbReference type="InterPro" id="IPR000683">
    <property type="entry name" value="Gfo/Idh/MocA-like_OxRdtase_N"/>
</dbReference>
<keyword evidence="2" id="KW-0560">Oxidoreductase</keyword>
<evidence type="ECO:0000259" key="5">
    <source>
        <dbReference type="Pfam" id="PF22725"/>
    </source>
</evidence>
<dbReference type="RefSeq" id="WP_079728209.1">
    <property type="nucleotide sequence ID" value="NZ_FUZP01000002.1"/>
</dbReference>
<dbReference type="Pfam" id="PF22725">
    <property type="entry name" value="GFO_IDH_MocA_C3"/>
    <property type="match status" value="1"/>
</dbReference>
<evidence type="ECO:0000256" key="1">
    <source>
        <dbReference type="ARBA" id="ARBA00010928"/>
    </source>
</evidence>
<dbReference type="STRING" id="123320.SAMN06309945_2147"/>
<dbReference type="AlphaFoldDB" id="A0A1T5KDU7"/>
<dbReference type="GO" id="GO:0000166">
    <property type="term" value="F:nucleotide binding"/>
    <property type="evidence" value="ECO:0007669"/>
    <property type="project" value="InterPro"/>
</dbReference>
<dbReference type="Pfam" id="PF01408">
    <property type="entry name" value="GFO_IDH_MocA"/>
    <property type="match status" value="1"/>
</dbReference>
<dbReference type="SUPFAM" id="SSF51735">
    <property type="entry name" value="NAD(P)-binding Rossmann-fold domains"/>
    <property type="match status" value="1"/>
</dbReference>
<dbReference type="Gene3D" id="3.40.50.720">
    <property type="entry name" value="NAD(P)-binding Rossmann-like Domain"/>
    <property type="match status" value="1"/>
</dbReference>
<keyword evidence="3" id="KW-0520">NAD</keyword>
<dbReference type="InterPro" id="IPR036291">
    <property type="entry name" value="NAD(P)-bd_dom_sf"/>
</dbReference>
<reference evidence="6 7" key="1">
    <citation type="submission" date="2017-02" db="EMBL/GenBank/DDBJ databases">
        <authorList>
            <person name="Peterson S.W."/>
        </authorList>
    </citation>
    <scope>NUCLEOTIDE SEQUENCE [LARGE SCALE GENOMIC DNA]</scope>
    <source>
        <strain evidence="6 7">VKM Ac-2059</strain>
    </source>
</reference>
<dbReference type="PANTHER" id="PTHR22604">
    <property type="entry name" value="OXIDOREDUCTASES"/>
    <property type="match status" value="1"/>
</dbReference>